<evidence type="ECO:0000256" key="2">
    <source>
        <dbReference type="SAM" id="MobiDB-lite"/>
    </source>
</evidence>
<dbReference type="GeneID" id="107431867"/>
<dbReference type="PANTHER" id="PTHR12161:SF14">
    <property type="entry name" value="REGULATOR OF VPS4 ACTIVITY IN THE MVB PATHWAY PROTEIN"/>
    <property type="match status" value="1"/>
</dbReference>
<dbReference type="GO" id="GO:0015031">
    <property type="term" value="P:protein transport"/>
    <property type="evidence" value="ECO:0007669"/>
    <property type="project" value="InterPro"/>
</dbReference>
<dbReference type="InterPro" id="IPR005061">
    <property type="entry name" value="Ist1"/>
</dbReference>
<feature type="compositionally biased region" description="Basic residues" evidence="2">
    <location>
        <begin position="559"/>
        <end position="569"/>
    </location>
</feature>
<keyword evidence="3" id="KW-1185">Reference proteome</keyword>
<proteinExistence type="inferred from homology"/>
<feature type="region of interest" description="Disordered" evidence="2">
    <location>
        <begin position="554"/>
        <end position="612"/>
    </location>
</feature>
<reference evidence="4" key="1">
    <citation type="submission" date="2025-08" db="UniProtKB">
        <authorList>
            <consortium name="RefSeq"/>
        </authorList>
    </citation>
    <scope>IDENTIFICATION</scope>
    <source>
        <tissue evidence="4">Seedling</tissue>
    </source>
</reference>
<dbReference type="InParanoid" id="A0A6P4AKM1"/>
<dbReference type="Pfam" id="PF03398">
    <property type="entry name" value="Ist1"/>
    <property type="match status" value="1"/>
</dbReference>
<evidence type="ECO:0000256" key="1">
    <source>
        <dbReference type="ARBA" id="ARBA00005536"/>
    </source>
</evidence>
<protein>
    <submittedName>
        <fullName evidence="4">Uncharacterized protein LOC107431867 isoform X1</fullName>
    </submittedName>
</protein>
<gene>
    <name evidence="4" type="primary">LOC107431867</name>
</gene>
<dbReference type="KEGG" id="zju:107431867"/>
<dbReference type="Gene3D" id="1.20.1260.60">
    <property type="entry name" value="Vacuolar protein sorting-associated protein Ist1"/>
    <property type="match status" value="1"/>
</dbReference>
<name>A0A6P4AKM1_ZIZJJ</name>
<sequence>MLDGLLGRGFAFKCKSLIKLTKARIDVIRRKRNATQKFLKKDIADLLVNGLDINAFGRAEGLLVELIYSSCYDFVERCCDLVVKHLSIMQKLRECPEECRAAVSSLMFAAARFSDLPELRDLRETFYERYGNSLELFVNQEFVENLASKPCILENKVKLMKDIATEFSIKWDSKAFEQKMNKPSTLAQHQPKAYGSFHVNDDKSNLPTVKDMIVKEDRHDTLFKESLDLNNGYKVHNDKEGIVSKMDKQQQHGISENGYKSFNGKERTTPRKDGHDIMFQGTQECVPDKQQAFNPKGNAPSKAVRLGSSSQGKRLDYIDTGAKLDHGGENNISVRDAQDTLYSAEPRIADPLVKRNGKGKFAGDNNGGQHVIASPQNKDGLTPKLRPYYNNALPPPYVKSNGKAKDRKNDASLGSLYAGFDGNVVLKNSSTNNTLERIQLGHDPDHERYLAGTARIDSHDHEKDHINQDEVTSNPIPKPRSARRKHSKSRSHLTDTGNSEDAVVVTRRSRSSRRRDDSKRGLQTLLNEEHYHDDEEERIIDRLLIHYSKKPSAYEPGKLRRKSKSRHGSHGASDVGESPQDGNTVGPDEVPEMVKRSVSLPHENAGPSQPTKVFTRAASFQPERSNAARHVHPKLPDYDDLAARFAALKGR</sequence>
<accession>A0A6P4AKM1</accession>
<evidence type="ECO:0000313" key="3">
    <source>
        <dbReference type="Proteomes" id="UP001652623"/>
    </source>
</evidence>
<feature type="compositionally biased region" description="Basic residues" evidence="2">
    <location>
        <begin position="480"/>
        <end position="491"/>
    </location>
</feature>
<dbReference type="PANTHER" id="PTHR12161">
    <property type="entry name" value="IST1 FAMILY MEMBER"/>
    <property type="match status" value="1"/>
</dbReference>
<dbReference type="RefSeq" id="XP_015898375.2">
    <property type="nucleotide sequence ID" value="XM_016042889.4"/>
</dbReference>
<dbReference type="InterPro" id="IPR042277">
    <property type="entry name" value="IST1-like"/>
</dbReference>
<dbReference type="Proteomes" id="UP001652623">
    <property type="component" value="Chromosome 11"/>
</dbReference>
<dbReference type="AlphaFoldDB" id="A0A6P4AKM1"/>
<feature type="compositionally biased region" description="Basic and acidic residues" evidence="2">
    <location>
        <begin position="456"/>
        <end position="468"/>
    </location>
</feature>
<feature type="compositionally biased region" description="Polar residues" evidence="2">
    <location>
        <begin position="251"/>
        <end position="260"/>
    </location>
</feature>
<feature type="region of interest" description="Disordered" evidence="2">
    <location>
        <begin position="249"/>
        <end position="271"/>
    </location>
</feature>
<comment type="similarity">
    <text evidence="1">Belongs to the IST1 family.</text>
</comment>
<evidence type="ECO:0000313" key="4">
    <source>
        <dbReference type="RefSeq" id="XP_015898375.2"/>
    </source>
</evidence>
<feature type="region of interest" description="Disordered" evidence="2">
    <location>
        <begin position="361"/>
        <end position="382"/>
    </location>
</feature>
<dbReference type="FunCoup" id="A0A6P4AKM1">
    <property type="interactions" value="697"/>
</dbReference>
<feature type="region of interest" description="Disordered" evidence="2">
    <location>
        <begin position="456"/>
        <end position="521"/>
    </location>
</feature>
<organism evidence="3 4">
    <name type="scientific">Ziziphus jujuba</name>
    <name type="common">Chinese jujube</name>
    <name type="synonym">Ziziphus sativa</name>
    <dbReference type="NCBI Taxonomy" id="326968"/>
    <lineage>
        <taxon>Eukaryota</taxon>
        <taxon>Viridiplantae</taxon>
        <taxon>Streptophyta</taxon>
        <taxon>Embryophyta</taxon>
        <taxon>Tracheophyta</taxon>
        <taxon>Spermatophyta</taxon>
        <taxon>Magnoliopsida</taxon>
        <taxon>eudicotyledons</taxon>
        <taxon>Gunneridae</taxon>
        <taxon>Pentapetalae</taxon>
        <taxon>rosids</taxon>
        <taxon>fabids</taxon>
        <taxon>Rosales</taxon>
        <taxon>Rhamnaceae</taxon>
        <taxon>Paliureae</taxon>
        <taxon>Ziziphus</taxon>
    </lineage>
</organism>